<dbReference type="RefSeq" id="WP_129874647.1">
    <property type="nucleotide sequence ID" value="NZ_SEWG01000001.1"/>
</dbReference>
<organism evidence="2 3">
    <name type="scientific">Mucilaginibacter terrigena</name>
    <dbReference type="NCBI Taxonomy" id="2492395"/>
    <lineage>
        <taxon>Bacteria</taxon>
        <taxon>Pseudomonadati</taxon>
        <taxon>Bacteroidota</taxon>
        <taxon>Sphingobacteriia</taxon>
        <taxon>Sphingobacteriales</taxon>
        <taxon>Sphingobacteriaceae</taxon>
        <taxon>Mucilaginibacter</taxon>
    </lineage>
</organism>
<feature type="chain" id="PRO_5020894889" evidence="1">
    <location>
        <begin position="21"/>
        <end position="183"/>
    </location>
</feature>
<protein>
    <submittedName>
        <fullName evidence="2">Uncharacterized protein</fullName>
    </submittedName>
</protein>
<accession>A0A4Q5LR68</accession>
<evidence type="ECO:0000256" key="1">
    <source>
        <dbReference type="SAM" id="SignalP"/>
    </source>
</evidence>
<name>A0A4Q5LR68_9SPHI</name>
<dbReference type="AlphaFoldDB" id="A0A4Q5LR68"/>
<reference evidence="2 3" key="1">
    <citation type="submission" date="2019-02" db="EMBL/GenBank/DDBJ databases">
        <title>Bacterial novel species Mucilaginibacter sp. 17JY9-4 isolated from soil.</title>
        <authorList>
            <person name="Jung H.-Y."/>
        </authorList>
    </citation>
    <scope>NUCLEOTIDE SEQUENCE [LARGE SCALE GENOMIC DNA]</scope>
    <source>
        <strain evidence="2 3">17JY9-4</strain>
    </source>
</reference>
<feature type="signal peptide" evidence="1">
    <location>
        <begin position="1"/>
        <end position="20"/>
    </location>
</feature>
<sequence length="183" mass="20454">MKALRKTGLILSLCLMLMHAAGCKKDNKTNNGPVDAGNVPHTEVPEPFVGEFAWSQVSSGGYSDQYGGYYSNLVVGAHMRLDKKGTGIFIYRYDIRYSNGGSKSVHIDSDVAYEIQKLNSERMTIIIHFIRGKNYEDGVFLHDLDAAKIYPNGDYVWENVPYGTNAQGKIYFQPGPELTFTKK</sequence>
<evidence type="ECO:0000313" key="3">
    <source>
        <dbReference type="Proteomes" id="UP000293331"/>
    </source>
</evidence>
<dbReference type="Proteomes" id="UP000293331">
    <property type="component" value="Unassembled WGS sequence"/>
</dbReference>
<keyword evidence="1" id="KW-0732">Signal</keyword>
<keyword evidence="3" id="KW-1185">Reference proteome</keyword>
<gene>
    <name evidence="2" type="ORF">EWM62_00300</name>
</gene>
<dbReference type="EMBL" id="SEWG01000001">
    <property type="protein sequence ID" value="RYU91917.1"/>
    <property type="molecule type" value="Genomic_DNA"/>
</dbReference>
<evidence type="ECO:0000313" key="2">
    <source>
        <dbReference type="EMBL" id="RYU91917.1"/>
    </source>
</evidence>
<proteinExistence type="predicted"/>
<comment type="caution">
    <text evidence="2">The sequence shown here is derived from an EMBL/GenBank/DDBJ whole genome shotgun (WGS) entry which is preliminary data.</text>
</comment>